<evidence type="ECO:0000313" key="9">
    <source>
        <dbReference type="Proteomes" id="UP001085076"/>
    </source>
</evidence>
<dbReference type="GO" id="GO:0016020">
    <property type="term" value="C:membrane"/>
    <property type="evidence" value="ECO:0007669"/>
    <property type="project" value="UniProtKB-SubCell"/>
</dbReference>
<evidence type="ECO:0000256" key="5">
    <source>
        <dbReference type="ARBA" id="ARBA00023157"/>
    </source>
</evidence>
<evidence type="ECO:0000256" key="6">
    <source>
        <dbReference type="SAM" id="MobiDB-lite"/>
    </source>
</evidence>
<feature type="region of interest" description="Disordered" evidence="6">
    <location>
        <begin position="127"/>
        <end position="155"/>
    </location>
</feature>
<dbReference type="Proteomes" id="UP001085076">
    <property type="component" value="Miscellaneous, Linkage group lg02"/>
</dbReference>
<comment type="caution">
    <text evidence="8">The sequence shown here is derived from an EMBL/GenBank/DDBJ whole genome shotgun (WGS) entry which is preliminary data.</text>
</comment>
<name>A0A9D5HNI5_9LILI</name>
<dbReference type="InterPro" id="IPR015338">
    <property type="entry name" value="GT64_dom"/>
</dbReference>
<keyword evidence="5" id="KW-1015">Disulfide bond</keyword>
<reference evidence="8" key="1">
    <citation type="submission" date="2021-03" db="EMBL/GenBank/DDBJ databases">
        <authorList>
            <person name="Li Z."/>
            <person name="Yang C."/>
        </authorList>
    </citation>
    <scope>NUCLEOTIDE SEQUENCE</scope>
    <source>
        <strain evidence="8">Dzin_1.0</strain>
        <tissue evidence="8">Leaf</tissue>
    </source>
</reference>
<evidence type="ECO:0000313" key="8">
    <source>
        <dbReference type="EMBL" id="KAJ0982966.1"/>
    </source>
</evidence>
<dbReference type="PANTHER" id="PTHR48261">
    <property type="entry name" value="ACETYLGLUCOSAMINYLTRANSFERASE"/>
    <property type="match status" value="1"/>
</dbReference>
<dbReference type="AlphaFoldDB" id="A0A9D5HNI5"/>
<dbReference type="PANTHER" id="PTHR48261:SF6">
    <property type="entry name" value="GLYCOSYLTRANSFERASE FAMILY PROTEIN"/>
    <property type="match status" value="1"/>
</dbReference>
<feature type="domain" description="Glycosyl transferase 64" evidence="7">
    <location>
        <begin position="1"/>
        <end position="100"/>
    </location>
</feature>
<dbReference type="GO" id="GO:0016757">
    <property type="term" value="F:glycosyltransferase activity"/>
    <property type="evidence" value="ECO:0007669"/>
    <property type="project" value="InterPro"/>
</dbReference>
<dbReference type="Gene3D" id="3.90.550.10">
    <property type="entry name" value="Spore Coat Polysaccharide Biosynthesis Protein SpsA, Chain A"/>
    <property type="match status" value="1"/>
</dbReference>
<accession>A0A9D5HNI5</accession>
<dbReference type="EMBL" id="JAGGNH010000002">
    <property type="protein sequence ID" value="KAJ0982966.1"/>
    <property type="molecule type" value="Genomic_DNA"/>
</dbReference>
<evidence type="ECO:0000259" key="7">
    <source>
        <dbReference type="Pfam" id="PF09258"/>
    </source>
</evidence>
<proteinExistence type="inferred from homology"/>
<organism evidence="8 9">
    <name type="scientific">Dioscorea zingiberensis</name>
    <dbReference type="NCBI Taxonomy" id="325984"/>
    <lineage>
        <taxon>Eukaryota</taxon>
        <taxon>Viridiplantae</taxon>
        <taxon>Streptophyta</taxon>
        <taxon>Embryophyta</taxon>
        <taxon>Tracheophyta</taxon>
        <taxon>Spermatophyta</taxon>
        <taxon>Magnoliopsida</taxon>
        <taxon>Liliopsida</taxon>
        <taxon>Dioscoreales</taxon>
        <taxon>Dioscoreaceae</taxon>
        <taxon>Dioscorea</taxon>
    </lineage>
</organism>
<comment type="subcellular location">
    <subcellularLocation>
        <location evidence="1">Membrane</location>
    </subcellularLocation>
</comment>
<evidence type="ECO:0000256" key="2">
    <source>
        <dbReference type="ARBA" id="ARBA00008700"/>
    </source>
</evidence>
<keyword evidence="3" id="KW-0808">Transferase</keyword>
<dbReference type="OrthoDB" id="5954868at2759"/>
<protein>
    <recommendedName>
        <fullName evidence="7">Glycosyl transferase 64 domain-containing protein</fullName>
    </recommendedName>
</protein>
<feature type="compositionally biased region" description="Low complexity" evidence="6">
    <location>
        <begin position="137"/>
        <end position="155"/>
    </location>
</feature>
<evidence type="ECO:0000256" key="1">
    <source>
        <dbReference type="ARBA" id="ARBA00004370"/>
    </source>
</evidence>
<keyword evidence="9" id="KW-1185">Reference proteome</keyword>
<keyword evidence="4" id="KW-0472">Membrane</keyword>
<dbReference type="Pfam" id="PF09258">
    <property type="entry name" value="Glyco_transf_64"/>
    <property type="match status" value="1"/>
</dbReference>
<comment type="similarity">
    <text evidence="2">Belongs to the glycosyltransferase 64 family.</text>
</comment>
<gene>
    <name evidence="8" type="ORF">J5N97_011221</name>
</gene>
<dbReference type="InterPro" id="IPR029044">
    <property type="entry name" value="Nucleotide-diphossugar_trans"/>
</dbReference>
<dbReference type="InterPro" id="IPR004263">
    <property type="entry name" value="Exostosin"/>
</dbReference>
<evidence type="ECO:0000256" key="3">
    <source>
        <dbReference type="ARBA" id="ARBA00022679"/>
    </source>
</evidence>
<reference evidence="8" key="2">
    <citation type="journal article" date="2022" name="Hortic Res">
        <title>The genome of Dioscorea zingiberensis sheds light on the biosynthesis, origin and evolution of the medicinally important diosgenin saponins.</title>
        <authorList>
            <person name="Li Y."/>
            <person name="Tan C."/>
            <person name="Li Z."/>
            <person name="Guo J."/>
            <person name="Li S."/>
            <person name="Chen X."/>
            <person name="Wang C."/>
            <person name="Dai X."/>
            <person name="Yang H."/>
            <person name="Song W."/>
            <person name="Hou L."/>
            <person name="Xu J."/>
            <person name="Tong Z."/>
            <person name="Xu A."/>
            <person name="Yuan X."/>
            <person name="Wang W."/>
            <person name="Yang Q."/>
            <person name="Chen L."/>
            <person name="Sun Z."/>
            <person name="Wang K."/>
            <person name="Pan B."/>
            <person name="Chen J."/>
            <person name="Bao Y."/>
            <person name="Liu F."/>
            <person name="Qi X."/>
            <person name="Gang D.R."/>
            <person name="Wen J."/>
            <person name="Li J."/>
        </authorList>
    </citation>
    <scope>NUCLEOTIDE SEQUENCE</scope>
    <source>
        <strain evidence="8">Dzin_1.0</strain>
    </source>
</reference>
<sequence>MILTGAAFIDGKLAFDRYWSEQAKEGREFVDKKFNCEDVLLNFLYVNASKPGKTVEYVRPSWAIDTSKFTGAAISKNTQVHYQIRSECMVKFAKLYGSVAVNKWSFNGRTDGANAVPSSLRLLFPTSHPSRRSTKHPSAQQQQITIASSPAHPIPSSSTALSFRLSSSYRRSSRSAIVVGLTPILEICRFLENLRNGDFLLVDCLLLLDGCEIPDGFRDSSARILRVSAQV</sequence>
<evidence type="ECO:0000256" key="4">
    <source>
        <dbReference type="ARBA" id="ARBA00023136"/>
    </source>
</evidence>